<evidence type="ECO:0000256" key="2">
    <source>
        <dbReference type="SAM" id="Phobius"/>
    </source>
</evidence>
<protein>
    <recommendedName>
        <fullName evidence="4">DUF389 domain-containing protein</fullName>
    </recommendedName>
</protein>
<reference evidence="3" key="1">
    <citation type="submission" date="2015-12" db="EMBL/GenBank/DDBJ databases">
        <title>De novo transcriptome assembly of four potential Pierce s Disease insect vectors from Arizona vineyards.</title>
        <authorList>
            <person name="Tassone E.E."/>
        </authorList>
    </citation>
    <scope>NUCLEOTIDE SEQUENCE</scope>
</reference>
<keyword evidence="2" id="KW-0812">Transmembrane</keyword>
<feature type="transmembrane region" description="Helical" evidence="2">
    <location>
        <begin position="281"/>
        <end position="310"/>
    </location>
</feature>
<feature type="transmembrane region" description="Helical" evidence="2">
    <location>
        <begin position="173"/>
        <end position="198"/>
    </location>
</feature>
<dbReference type="AlphaFoldDB" id="A0A1B6BXU2"/>
<sequence length="519" mass="57721">SSDNINIDKEQNYTKADIISMEKKIEICLKELNIENAVWSTNKKKKYFQISFCVASGEPCEEVLRVLSQFNIGVELNSTVSVIPCSLYYESDEKISSNPRSPESNVKPIHHPIPVVLKQVTSWEHFVSSVRARLTVAEIIAGFKANAFLTFDFVILLIIASFLAALGLVVNSIFILVASMLISPLMGPVMAGTLGFMIKDRNLQTLGIRNEIIGLLLCVVIGYLFGVIVSVLNIQIDNETWPTEEMKYKGEIESLWVGALIALPSGAAVAIAVLGGNSGSLFGVAISLSVMPPAVNAGLLWGLATVTYIIGPNAIMPFTNLSTKEHVGELIRLGAISICLTFVNIMCIFVSSTVVFKIKEVNPSGSTYYSKLFWKETFKIARDYKHISNEDLNFGQRLVEEMDNCKTVKDDFQTFNLLKKHPNFLRLNQNTWSPCSSEICHRPSAQELSYLLHQNLTCRTTNWRSGNQHLCKWNPVNQPSFTQNDSPTSQLPPIFENRNQASVPNTYGRRFVVTPALDP</sequence>
<dbReference type="EMBL" id="GEDC01031205">
    <property type="protein sequence ID" value="JAS06093.1"/>
    <property type="molecule type" value="Transcribed_RNA"/>
</dbReference>
<evidence type="ECO:0000256" key="1">
    <source>
        <dbReference type="SAM" id="MobiDB-lite"/>
    </source>
</evidence>
<feature type="transmembrane region" description="Helical" evidence="2">
    <location>
        <begin position="210"/>
        <end position="234"/>
    </location>
</feature>
<evidence type="ECO:0000313" key="3">
    <source>
        <dbReference type="EMBL" id="JAS06093.1"/>
    </source>
</evidence>
<name>A0A1B6BXU2_9HEMI</name>
<dbReference type="InterPro" id="IPR005240">
    <property type="entry name" value="DUF389"/>
</dbReference>
<feature type="region of interest" description="Disordered" evidence="1">
    <location>
        <begin position="479"/>
        <end position="499"/>
    </location>
</feature>
<feature type="transmembrane region" description="Helical" evidence="2">
    <location>
        <begin position="254"/>
        <end position="274"/>
    </location>
</feature>
<keyword evidence="2" id="KW-1133">Transmembrane helix</keyword>
<evidence type="ECO:0008006" key="4">
    <source>
        <dbReference type="Google" id="ProtNLM"/>
    </source>
</evidence>
<dbReference type="Pfam" id="PF04087">
    <property type="entry name" value="DUF389"/>
    <property type="match status" value="1"/>
</dbReference>
<keyword evidence="2" id="KW-0472">Membrane</keyword>
<feature type="transmembrane region" description="Helical" evidence="2">
    <location>
        <begin position="147"/>
        <end position="167"/>
    </location>
</feature>
<accession>A0A1B6BXU2</accession>
<feature type="non-terminal residue" evidence="3">
    <location>
        <position position="1"/>
    </location>
</feature>
<organism evidence="3">
    <name type="scientific">Clastoptera arizonana</name>
    <name type="common">Arizona spittle bug</name>
    <dbReference type="NCBI Taxonomy" id="38151"/>
    <lineage>
        <taxon>Eukaryota</taxon>
        <taxon>Metazoa</taxon>
        <taxon>Ecdysozoa</taxon>
        <taxon>Arthropoda</taxon>
        <taxon>Hexapoda</taxon>
        <taxon>Insecta</taxon>
        <taxon>Pterygota</taxon>
        <taxon>Neoptera</taxon>
        <taxon>Paraneoptera</taxon>
        <taxon>Hemiptera</taxon>
        <taxon>Auchenorrhyncha</taxon>
        <taxon>Cercopoidea</taxon>
        <taxon>Clastopteridae</taxon>
        <taxon>Clastoptera</taxon>
    </lineage>
</organism>
<proteinExistence type="predicted"/>
<dbReference type="PANTHER" id="PTHR20992:SF9">
    <property type="entry name" value="AT15442P-RELATED"/>
    <property type="match status" value="1"/>
</dbReference>
<gene>
    <name evidence="3" type="ORF">g.39054</name>
</gene>
<feature type="transmembrane region" description="Helical" evidence="2">
    <location>
        <begin position="330"/>
        <end position="356"/>
    </location>
</feature>
<dbReference type="PANTHER" id="PTHR20992">
    <property type="entry name" value="AT15442P-RELATED"/>
    <property type="match status" value="1"/>
</dbReference>